<evidence type="ECO:0000313" key="2">
    <source>
        <dbReference type="EMBL" id="KAK8555291.1"/>
    </source>
</evidence>
<feature type="compositionally biased region" description="Polar residues" evidence="1">
    <location>
        <begin position="113"/>
        <end position="129"/>
    </location>
</feature>
<protein>
    <submittedName>
        <fullName evidence="2">Uncharacterized protein</fullName>
    </submittedName>
</protein>
<name>A0ABR2E948_9ROSI</name>
<feature type="compositionally biased region" description="Basic residues" evidence="1">
    <location>
        <begin position="93"/>
        <end position="103"/>
    </location>
</feature>
<evidence type="ECO:0000313" key="3">
    <source>
        <dbReference type="Proteomes" id="UP001472677"/>
    </source>
</evidence>
<dbReference type="EMBL" id="JBBPBM010000018">
    <property type="protein sequence ID" value="KAK8555291.1"/>
    <property type="molecule type" value="Genomic_DNA"/>
</dbReference>
<keyword evidence="3" id="KW-1185">Reference proteome</keyword>
<evidence type="ECO:0000256" key="1">
    <source>
        <dbReference type="SAM" id="MobiDB-lite"/>
    </source>
</evidence>
<feature type="compositionally biased region" description="Basic and acidic residues" evidence="1">
    <location>
        <begin position="1"/>
        <end position="11"/>
    </location>
</feature>
<feature type="region of interest" description="Disordered" evidence="1">
    <location>
        <begin position="1"/>
        <end position="186"/>
    </location>
</feature>
<sequence>MPREGTRRAVRGEAGAGRHSLPKAGTLVAKGMSHKTNKHGATRSGYQQRRPTLHKDKPLKPATIQEGRYGASGETTHMGLQAMHERDEALRTPRSKPRTRHSQGARGRAWEGQSFSSHDGKNLTPQAAINNHPAAEGQTESWSYCIGMGSPVLPTTEVSMTRHKAIQATQRPTDDSPNSQAQRIGR</sequence>
<proteinExistence type="predicted"/>
<accession>A0ABR2E948</accession>
<reference evidence="2 3" key="1">
    <citation type="journal article" date="2024" name="G3 (Bethesda)">
        <title>Genome assembly of Hibiscus sabdariffa L. provides insights into metabolisms of medicinal natural products.</title>
        <authorList>
            <person name="Kim T."/>
        </authorList>
    </citation>
    <scope>NUCLEOTIDE SEQUENCE [LARGE SCALE GENOMIC DNA]</scope>
    <source>
        <strain evidence="2">TK-2024</strain>
        <tissue evidence="2">Old leaves</tissue>
    </source>
</reference>
<feature type="compositionally biased region" description="Polar residues" evidence="1">
    <location>
        <begin position="167"/>
        <end position="186"/>
    </location>
</feature>
<feature type="compositionally biased region" description="Basic residues" evidence="1">
    <location>
        <begin position="32"/>
        <end position="41"/>
    </location>
</feature>
<comment type="caution">
    <text evidence="2">The sequence shown here is derived from an EMBL/GenBank/DDBJ whole genome shotgun (WGS) entry which is preliminary data.</text>
</comment>
<dbReference type="Proteomes" id="UP001472677">
    <property type="component" value="Unassembled WGS sequence"/>
</dbReference>
<organism evidence="2 3">
    <name type="scientific">Hibiscus sabdariffa</name>
    <name type="common">roselle</name>
    <dbReference type="NCBI Taxonomy" id="183260"/>
    <lineage>
        <taxon>Eukaryota</taxon>
        <taxon>Viridiplantae</taxon>
        <taxon>Streptophyta</taxon>
        <taxon>Embryophyta</taxon>
        <taxon>Tracheophyta</taxon>
        <taxon>Spermatophyta</taxon>
        <taxon>Magnoliopsida</taxon>
        <taxon>eudicotyledons</taxon>
        <taxon>Gunneridae</taxon>
        <taxon>Pentapetalae</taxon>
        <taxon>rosids</taxon>
        <taxon>malvids</taxon>
        <taxon>Malvales</taxon>
        <taxon>Malvaceae</taxon>
        <taxon>Malvoideae</taxon>
        <taxon>Hibiscus</taxon>
    </lineage>
</organism>
<gene>
    <name evidence="2" type="ORF">V6N12_009439</name>
</gene>